<comment type="cofactor">
    <cofactor evidence="1">
        <name>[4Fe-4S] cluster</name>
        <dbReference type="ChEBI" id="CHEBI:49883"/>
    </cofactor>
</comment>
<reference evidence="14" key="1">
    <citation type="journal article" date="2014" name="Genome Announc.">
        <title>Draft genome sequence of the formaldehyde-resistant fungus Byssochlamys spectabilis No. 5 (anamorph Paecilomyces variotii No. 5) (NBRC109023).</title>
        <authorList>
            <person name="Oka T."/>
            <person name="Ekino K."/>
            <person name="Fukuda K."/>
            <person name="Nomura Y."/>
        </authorList>
    </citation>
    <scope>NUCLEOTIDE SEQUENCE [LARGE SCALE GENOMIC DNA]</scope>
    <source>
        <strain evidence="14">No. 5 / NBRC 109023</strain>
    </source>
</reference>
<feature type="transmembrane region" description="Helical" evidence="11">
    <location>
        <begin position="289"/>
        <end position="310"/>
    </location>
</feature>
<feature type="domain" description="Radical SAM core" evidence="12">
    <location>
        <begin position="443"/>
        <end position="652"/>
    </location>
</feature>
<keyword evidence="11" id="KW-1133">Transmembrane helix</keyword>
<evidence type="ECO:0000259" key="12">
    <source>
        <dbReference type="PROSITE" id="PS51918"/>
    </source>
</evidence>
<feature type="transmembrane region" description="Helical" evidence="11">
    <location>
        <begin position="91"/>
        <end position="114"/>
    </location>
</feature>
<name>V5G8P2_BYSSN</name>
<feature type="transmembrane region" description="Helical" evidence="11">
    <location>
        <begin position="126"/>
        <end position="148"/>
    </location>
</feature>
<dbReference type="Pfam" id="PF07690">
    <property type="entry name" value="MFS_1"/>
    <property type="match status" value="1"/>
</dbReference>
<evidence type="ECO:0000256" key="3">
    <source>
        <dbReference type="ARBA" id="ARBA00022485"/>
    </source>
</evidence>
<keyword evidence="11" id="KW-0812">Transmembrane</keyword>
<dbReference type="GO" id="GO:0016020">
    <property type="term" value="C:membrane"/>
    <property type="evidence" value="ECO:0007669"/>
    <property type="project" value="UniProtKB-SubCell"/>
</dbReference>
<dbReference type="Proteomes" id="UP000018001">
    <property type="component" value="Unassembled WGS sequence"/>
</dbReference>
<keyword evidence="10" id="KW-0496">Mitochondrion</keyword>
<dbReference type="InterPro" id="IPR051196">
    <property type="entry name" value="RSAD2/Viperin_antiviral"/>
</dbReference>
<dbReference type="SUPFAM" id="SSF103473">
    <property type="entry name" value="MFS general substrate transporter"/>
    <property type="match status" value="1"/>
</dbReference>
<feature type="transmembrane region" description="Helical" evidence="11">
    <location>
        <begin position="187"/>
        <end position="206"/>
    </location>
</feature>
<feature type="transmembrane region" description="Helical" evidence="11">
    <location>
        <begin position="59"/>
        <end position="79"/>
    </location>
</feature>
<dbReference type="GO" id="GO:0051607">
    <property type="term" value="P:defense response to virus"/>
    <property type="evidence" value="ECO:0007669"/>
    <property type="project" value="UniProtKB-KW"/>
</dbReference>
<evidence type="ECO:0000313" key="14">
    <source>
        <dbReference type="Proteomes" id="UP000018001"/>
    </source>
</evidence>
<dbReference type="Gene3D" id="3.20.20.70">
    <property type="entry name" value="Aldolase class I"/>
    <property type="match status" value="1"/>
</dbReference>
<organism evidence="13 14">
    <name type="scientific">Byssochlamys spectabilis (strain No. 5 / NBRC 109023)</name>
    <name type="common">Paecilomyces variotii</name>
    <dbReference type="NCBI Taxonomy" id="1356009"/>
    <lineage>
        <taxon>Eukaryota</taxon>
        <taxon>Fungi</taxon>
        <taxon>Dikarya</taxon>
        <taxon>Ascomycota</taxon>
        <taxon>Pezizomycotina</taxon>
        <taxon>Eurotiomycetes</taxon>
        <taxon>Eurotiomycetidae</taxon>
        <taxon>Eurotiales</taxon>
        <taxon>Thermoascaceae</taxon>
        <taxon>Paecilomyces</taxon>
    </lineage>
</organism>
<dbReference type="eggNOG" id="KOG2504">
    <property type="taxonomic scope" value="Eukaryota"/>
</dbReference>
<keyword evidence="7" id="KW-0408">Iron</keyword>
<dbReference type="Pfam" id="PF04055">
    <property type="entry name" value="Radical_SAM"/>
    <property type="match status" value="1"/>
</dbReference>
<dbReference type="PROSITE" id="PS51918">
    <property type="entry name" value="RADICAL_SAM"/>
    <property type="match status" value="1"/>
</dbReference>
<dbReference type="SFLD" id="SFLDG01067">
    <property type="entry name" value="SPASM/twitch_domain_containing"/>
    <property type="match status" value="1"/>
</dbReference>
<dbReference type="GO" id="GO:0022857">
    <property type="term" value="F:transmembrane transporter activity"/>
    <property type="evidence" value="ECO:0007669"/>
    <property type="project" value="InterPro"/>
</dbReference>
<proteinExistence type="predicted"/>
<dbReference type="Gene3D" id="1.20.1250.20">
    <property type="entry name" value="MFS general substrate transporter like domains"/>
    <property type="match status" value="1"/>
</dbReference>
<dbReference type="CDD" id="cd01335">
    <property type="entry name" value="Radical_SAM"/>
    <property type="match status" value="1"/>
</dbReference>
<dbReference type="InterPro" id="IPR013785">
    <property type="entry name" value="Aldolase_TIM"/>
</dbReference>
<evidence type="ECO:0000256" key="10">
    <source>
        <dbReference type="ARBA" id="ARBA00023128"/>
    </source>
</evidence>
<dbReference type="HOGENOM" id="CLU_375513_0_0_1"/>
<feature type="transmembrane region" description="Helical" evidence="11">
    <location>
        <begin position="218"/>
        <end position="239"/>
    </location>
</feature>
<dbReference type="InterPro" id="IPR007197">
    <property type="entry name" value="rSAM"/>
</dbReference>
<keyword evidence="4" id="KW-0949">S-adenosyl-L-methionine</keyword>
<dbReference type="InParanoid" id="V5G8P2"/>
<feature type="transmembrane region" description="Helical" evidence="11">
    <location>
        <begin position="411"/>
        <end position="434"/>
    </location>
</feature>
<dbReference type="GO" id="GO:0003824">
    <property type="term" value="F:catalytic activity"/>
    <property type="evidence" value="ECO:0007669"/>
    <property type="project" value="InterPro"/>
</dbReference>
<dbReference type="InterPro" id="IPR036259">
    <property type="entry name" value="MFS_trans_sf"/>
</dbReference>
<dbReference type="SFLD" id="SFLDF00318">
    <property type="entry name" value="Viperin"/>
    <property type="match status" value="1"/>
</dbReference>
<dbReference type="SUPFAM" id="SSF102114">
    <property type="entry name" value="Radical SAM enzymes"/>
    <property type="match status" value="1"/>
</dbReference>
<feature type="transmembrane region" description="Helical" evidence="11">
    <location>
        <begin position="160"/>
        <end position="181"/>
    </location>
</feature>
<dbReference type="InterPro" id="IPR058240">
    <property type="entry name" value="rSAM_sf"/>
</dbReference>
<feature type="transmembrane region" description="Helical" evidence="11">
    <location>
        <begin position="259"/>
        <end position="282"/>
    </location>
</feature>
<feature type="transmembrane region" description="Helical" evidence="11">
    <location>
        <begin position="322"/>
        <end position="341"/>
    </location>
</feature>
<evidence type="ECO:0000256" key="4">
    <source>
        <dbReference type="ARBA" id="ARBA00022691"/>
    </source>
</evidence>
<sequence length="739" mass="82266">MMSDSKSGVDTEGVAHCVTLDKDEGPGTALEAISQNEKENREPTIVVPLSGHPPPNGGAVAWLQVLAAHLVVFNTWGYANSFGIFQAYYSSWLSLPASTISWIGSIQVFLIFLIGSASGSALDRGYYRWVLLSGSTLQVLGIFMTSLCTRYWQLFLAQGICQGLGNGLIFCPTIALVSTYFTTKRTVAISSTASGAATGGIVFPLIAQQLLPRIGFPWTIRVMAFVVLFNSAVVISIIQTRIPPRKTGKLIELAAFKELPYLLFTIGMVFILWATYFAYYYVRPYALDILHVSQTTSFHILLIFNAVGIPGRVIPALLADRYFSAITVLIPVVFLSAICLYAWQSVRSLASDLVWIVFLGLFAAGIQGLFPSTLASLTKDLSKSGTRIGMFSPSQTQTSLLSLPIGHSNMALAHALFASAVLGTLIPFILWIIFGNINFSTPKLTPLSVNFHFSRKCNYECGFCFHTEKTSHVESFENMQRGLWMLRKAGMKKINFAGGEPLLYPKLLSKLVTFCKEELKLESVSIVTNGSKLTEKFMARSAKYIDIIAVSCDSFDERVNVQIGRGKGAHLEQVQEVARLCRKYGVKFKVNTVINRYSVNEDMNEQMRSIQPFRWKCFQVLIVEGENDSTSTIRDARRFQITDEEFRQFCDRHSHNSFFVPEPNDVMRSSYLILDEYMRFLNKGTGAPTESILDVGAQRALERVYWDEESFNKHGGVYDWSKDVTKGGCASEKNSGLEF</sequence>
<accession>V5G8P2</accession>
<dbReference type="PANTHER" id="PTHR21339:SF0">
    <property type="entry name" value="S-ADENOSYLMETHIONINE-DEPENDENT NUCLEOTIDE DEHYDRATASE RSAD2"/>
    <property type="match status" value="1"/>
</dbReference>
<keyword evidence="3" id="KW-0004">4Fe-4S</keyword>
<keyword evidence="5" id="KW-0479">Metal-binding</keyword>
<dbReference type="SFLD" id="SFLDG01088">
    <property type="entry name" value="antiviral_proteins"/>
    <property type="match status" value="1"/>
</dbReference>
<evidence type="ECO:0000256" key="5">
    <source>
        <dbReference type="ARBA" id="ARBA00022723"/>
    </source>
</evidence>
<dbReference type="GO" id="GO:0051539">
    <property type="term" value="F:4 iron, 4 sulfur cluster binding"/>
    <property type="evidence" value="ECO:0007669"/>
    <property type="project" value="UniProtKB-KW"/>
</dbReference>
<dbReference type="NCBIfam" id="NF038283">
    <property type="entry name" value="viperin_w_prok"/>
    <property type="match status" value="1"/>
</dbReference>
<dbReference type="EMBL" id="BAUL01000242">
    <property type="protein sequence ID" value="GAD98366.1"/>
    <property type="molecule type" value="Genomic_DNA"/>
</dbReference>
<evidence type="ECO:0000256" key="11">
    <source>
        <dbReference type="SAM" id="Phobius"/>
    </source>
</evidence>
<dbReference type="AlphaFoldDB" id="V5G8P2"/>
<keyword evidence="8" id="KW-0411">Iron-sulfur</keyword>
<evidence type="ECO:0000256" key="2">
    <source>
        <dbReference type="ARBA" id="ARBA00004141"/>
    </source>
</evidence>
<dbReference type="SFLD" id="SFLDS00029">
    <property type="entry name" value="Radical_SAM"/>
    <property type="match status" value="1"/>
</dbReference>
<evidence type="ECO:0000313" key="13">
    <source>
        <dbReference type="EMBL" id="GAD98366.1"/>
    </source>
</evidence>
<dbReference type="GO" id="GO:0046872">
    <property type="term" value="F:metal ion binding"/>
    <property type="evidence" value="ECO:0007669"/>
    <property type="project" value="UniProtKB-KW"/>
</dbReference>
<feature type="transmembrane region" description="Helical" evidence="11">
    <location>
        <begin position="353"/>
        <end position="370"/>
    </location>
</feature>
<evidence type="ECO:0000256" key="7">
    <source>
        <dbReference type="ARBA" id="ARBA00023004"/>
    </source>
</evidence>
<dbReference type="InterPro" id="IPR011701">
    <property type="entry name" value="MFS"/>
</dbReference>
<dbReference type="InterPro" id="IPR006638">
    <property type="entry name" value="Elp3/MiaA/NifB-like_rSAM"/>
</dbReference>
<evidence type="ECO:0000256" key="8">
    <source>
        <dbReference type="ARBA" id="ARBA00023014"/>
    </source>
</evidence>
<protein>
    <recommendedName>
        <fullName evidence="12">Radical SAM core domain-containing protein</fullName>
    </recommendedName>
</protein>
<evidence type="ECO:0000256" key="1">
    <source>
        <dbReference type="ARBA" id="ARBA00001966"/>
    </source>
</evidence>
<gene>
    <name evidence="13" type="ORF">PVAR5_7058</name>
</gene>
<keyword evidence="11" id="KW-0472">Membrane</keyword>
<comment type="caution">
    <text evidence="13">The sequence shown here is derived from an EMBL/GenBank/DDBJ whole genome shotgun (WGS) entry which is preliminary data.</text>
</comment>
<keyword evidence="14" id="KW-1185">Reference proteome</keyword>
<dbReference type="PANTHER" id="PTHR21339">
    <property type="entry name" value="RADICAL S-ADENOSYL METHIONINE DOMAIN-CONTAINING PROTEIN 2"/>
    <property type="match status" value="1"/>
</dbReference>
<keyword evidence="9" id="KW-0051">Antiviral defense</keyword>
<evidence type="ECO:0000256" key="9">
    <source>
        <dbReference type="ARBA" id="ARBA00023118"/>
    </source>
</evidence>
<keyword evidence="6" id="KW-0809">Transit peptide</keyword>
<evidence type="ECO:0000256" key="6">
    <source>
        <dbReference type="ARBA" id="ARBA00022946"/>
    </source>
</evidence>
<dbReference type="OrthoDB" id="549750at2759"/>
<dbReference type="SMART" id="SM00729">
    <property type="entry name" value="Elp3"/>
    <property type="match status" value="1"/>
</dbReference>
<comment type="subcellular location">
    <subcellularLocation>
        <location evidence="2">Membrane</location>
        <topology evidence="2">Multi-pass membrane protein</topology>
    </subcellularLocation>
</comment>